<dbReference type="InterPro" id="IPR011333">
    <property type="entry name" value="SKP1/BTB/POZ_sf"/>
</dbReference>
<dbReference type="PROSITE" id="PS50097">
    <property type="entry name" value="BTB"/>
    <property type="match status" value="1"/>
</dbReference>
<sequence length="514" mass="58982">MGICCDLEVDINGEETFIVNKNILSSFSRKFSNLFANFLHTNVCLKVIFKDFPGGAHVFELIVRICYNNSSKMEIITPSNITLICSAANFLEMECDAIEKFLEGVRLWTWYELLEALKQCQGLFSSKSYIPILDRIVDQLIERVALSSVTSPYTCSSNRSSFQFSCDSSSNNSLRNSNCSGATWWFEHLLFLKIDLMDKVIRAMISNDFDHGIVSKFLFYYHKCSCFGGAQADEKIEITKFIINLLSLLDKRSISCKDLFNLNRIAITLKISTCCKHKIESLIGPLLDHATLDYLLLPSPHGKDYAYDVDFVLRLIHIFFLEASFELTSNRVKRVAKMMDLFLVEVAPDPHLTPSEFEELIKVLPDIARESHDQLYIAMDMYLLVHAGLSEKEKMSICCSLKYEKLSADFLRHLNRNLVFPSETKPGVHVNRQIRMKSLLQENDHLKSFFDSIFHKSFKNNLDHVKEDVVKRIHYAEELRGDLEGIHIGTETQLARVKKSEIHINAMYLPKLCS</sequence>
<dbReference type="InterPro" id="IPR043454">
    <property type="entry name" value="NPH3/RPT2-like"/>
</dbReference>
<dbReference type="InterPro" id="IPR000210">
    <property type="entry name" value="BTB/POZ_dom"/>
</dbReference>
<reference evidence="7 8" key="1">
    <citation type="submission" date="2024-01" db="EMBL/GenBank/DDBJ databases">
        <title>The genomes of 5 underutilized Papilionoideae crops provide insights into root nodulation and disease resistanc.</title>
        <authorList>
            <person name="Yuan L."/>
        </authorList>
    </citation>
    <scope>NUCLEOTIDE SEQUENCE [LARGE SCALE GENOMIC DNA]</scope>
    <source>
        <strain evidence="7">ZHUSHIDOU_FW_LH</strain>
        <tissue evidence="7">Leaf</tissue>
    </source>
</reference>
<gene>
    <name evidence="7" type="ORF">RIF29_41513</name>
</gene>
<comment type="subcellular location">
    <subcellularLocation>
        <location evidence="1">Endomembrane system</location>
        <topology evidence="1">Peripheral membrane protein</topology>
    </subcellularLocation>
</comment>
<evidence type="ECO:0000256" key="1">
    <source>
        <dbReference type="ARBA" id="ARBA00004184"/>
    </source>
</evidence>
<dbReference type="AlphaFoldDB" id="A0AAN9E565"/>
<evidence type="ECO:0000256" key="3">
    <source>
        <dbReference type="ARBA" id="ARBA00022786"/>
    </source>
</evidence>
<feature type="domain" description="NPH3" evidence="6">
    <location>
        <begin position="183"/>
        <end position="435"/>
    </location>
</feature>
<name>A0AAN9E565_CROPI</name>
<evidence type="ECO:0000313" key="7">
    <source>
        <dbReference type="EMBL" id="KAK7246643.1"/>
    </source>
</evidence>
<dbReference type="GO" id="GO:0012505">
    <property type="term" value="C:endomembrane system"/>
    <property type="evidence" value="ECO:0007669"/>
    <property type="project" value="UniProtKB-SubCell"/>
</dbReference>
<dbReference type="Pfam" id="PF00651">
    <property type="entry name" value="BTB"/>
    <property type="match status" value="1"/>
</dbReference>
<dbReference type="PANTHER" id="PTHR32370">
    <property type="entry name" value="OS12G0117600 PROTEIN"/>
    <property type="match status" value="1"/>
</dbReference>
<comment type="caution">
    <text evidence="7">The sequence shown here is derived from an EMBL/GenBank/DDBJ whole genome shotgun (WGS) entry which is preliminary data.</text>
</comment>
<keyword evidence="3" id="KW-0833">Ubl conjugation pathway</keyword>
<evidence type="ECO:0000256" key="4">
    <source>
        <dbReference type="PROSITE-ProRule" id="PRU00982"/>
    </source>
</evidence>
<dbReference type="Pfam" id="PF03000">
    <property type="entry name" value="NPH3"/>
    <property type="match status" value="1"/>
</dbReference>
<feature type="domain" description="BTB" evidence="5">
    <location>
        <begin position="5"/>
        <end position="75"/>
    </location>
</feature>
<keyword evidence="8" id="KW-1185">Reference proteome</keyword>
<comment type="similarity">
    <text evidence="4">Belongs to the NPH3 family.</text>
</comment>
<dbReference type="InterPro" id="IPR027356">
    <property type="entry name" value="NPH3_dom"/>
</dbReference>
<accession>A0AAN9E565</accession>
<dbReference type="PROSITE" id="PS51649">
    <property type="entry name" value="NPH3"/>
    <property type="match status" value="1"/>
</dbReference>
<proteinExistence type="inferred from homology"/>
<organism evidence="7 8">
    <name type="scientific">Crotalaria pallida</name>
    <name type="common">Smooth rattlebox</name>
    <name type="synonym">Crotalaria striata</name>
    <dbReference type="NCBI Taxonomy" id="3830"/>
    <lineage>
        <taxon>Eukaryota</taxon>
        <taxon>Viridiplantae</taxon>
        <taxon>Streptophyta</taxon>
        <taxon>Embryophyta</taxon>
        <taxon>Tracheophyta</taxon>
        <taxon>Spermatophyta</taxon>
        <taxon>Magnoliopsida</taxon>
        <taxon>eudicotyledons</taxon>
        <taxon>Gunneridae</taxon>
        <taxon>Pentapetalae</taxon>
        <taxon>rosids</taxon>
        <taxon>fabids</taxon>
        <taxon>Fabales</taxon>
        <taxon>Fabaceae</taxon>
        <taxon>Papilionoideae</taxon>
        <taxon>50 kb inversion clade</taxon>
        <taxon>genistoids sensu lato</taxon>
        <taxon>core genistoids</taxon>
        <taxon>Crotalarieae</taxon>
        <taxon>Crotalaria</taxon>
    </lineage>
</organism>
<evidence type="ECO:0000259" key="5">
    <source>
        <dbReference type="PROSITE" id="PS50097"/>
    </source>
</evidence>
<evidence type="ECO:0000256" key="2">
    <source>
        <dbReference type="ARBA" id="ARBA00004906"/>
    </source>
</evidence>
<dbReference type="SUPFAM" id="SSF54695">
    <property type="entry name" value="POZ domain"/>
    <property type="match status" value="1"/>
</dbReference>
<protein>
    <submittedName>
        <fullName evidence="7">Uncharacterized protein</fullName>
    </submittedName>
</protein>
<dbReference type="EMBL" id="JAYWIO010000008">
    <property type="protein sequence ID" value="KAK7246643.1"/>
    <property type="molecule type" value="Genomic_DNA"/>
</dbReference>
<evidence type="ECO:0000313" key="8">
    <source>
        <dbReference type="Proteomes" id="UP001372338"/>
    </source>
</evidence>
<dbReference type="Gene3D" id="3.30.710.10">
    <property type="entry name" value="Potassium Channel Kv1.1, Chain A"/>
    <property type="match status" value="1"/>
</dbReference>
<comment type="pathway">
    <text evidence="2">Protein modification; protein ubiquitination.</text>
</comment>
<dbReference type="Proteomes" id="UP001372338">
    <property type="component" value="Unassembled WGS sequence"/>
</dbReference>
<dbReference type="SMART" id="SM00225">
    <property type="entry name" value="BTB"/>
    <property type="match status" value="1"/>
</dbReference>
<evidence type="ECO:0000259" key="6">
    <source>
        <dbReference type="PROSITE" id="PS51649"/>
    </source>
</evidence>